<keyword evidence="1" id="KW-0853">WD repeat</keyword>
<accession>A0ABR2KQ86</accession>
<dbReference type="InterPro" id="IPR036322">
    <property type="entry name" value="WD40_repeat_dom_sf"/>
</dbReference>
<comment type="caution">
    <text evidence="4">The sequence shown here is derived from an EMBL/GenBank/DDBJ whole genome shotgun (WGS) entry which is preliminary data.</text>
</comment>
<dbReference type="Pfam" id="PF00400">
    <property type="entry name" value="WD40"/>
    <property type="match status" value="1"/>
</dbReference>
<evidence type="ECO:0000256" key="2">
    <source>
        <dbReference type="ARBA" id="ARBA00022737"/>
    </source>
</evidence>
<dbReference type="InterPro" id="IPR015943">
    <property type="entry name" value="WD40/YVTN_repeat-like_dom_sf"/>
</dbReference>
<protein>
    <submittedName>
        <fullName evidence="4">Protein nedd1</fullName>
    </submittedName>
</protein>
<proteinExistence type="predicted"/>
<dbReference type="Proteomes" id="UP001470230">
    <property type="component" value="Unassembled WGS sequence"/>
</dbReference>
<dbReference type="Pfam" id="PF12894">
    <property type="entry name" value="ANAPC4_WD40"/>
    <property type="match status" value="1"/>
</dbReference>
<dbReference type="InterPro" id="IPR001680">
    <property type="entry name" value="WD40_rpt"/>
</dbReference>
<dbReference type="SMART" id="SM00320">
    <property type="entry name" value="WD40"/>
    <property type="match status" value="5"/>
</dbReference>
<organism evidence="4 5">
    <name type="scientific">Tritrichomonas musculus</name>
    <dbReference type="NCBI Taxonomy" id="1915356"/>
    <lineage>
        <taxon>Eukaryota</taxon>
        <taxon>Metamonada</taxon>
        <taxon>Parabasalia</taxon>
        <taxon>Tritrichomonadida</taxon>
        <taxon>Tritrichomonadidae</taxon>
        <taxon>Tritrichomonas</taxon>
    </lineage>
</organism>
<keyword evidence="2" id="KW-0677">Repeat</keyword>
<dbReference type="InterPro" id="IPR051179">
    <property type="entry name" value="WD_repeat_multifunction"/>
</dbReference>
<dbReference type="InterPro" id="IPR024977">
    <property type="entry name" value="Apc4-like_WD40_dom"/>
</dbReference>
<dbReference type="SUPFAM" id="SSF50978">
    <property type="entry name" value="WD40 repeat-like"/>
    <property type="match status" value="1"/>
</dbReference>
<dbReference type="Gene3D" id="2.130.10.10">
    <property type="entry name" value="YVTN repeat-like/Quinoprotein amine dehydrogenase"/>
    <property type="match status" value="2"/>
</dbReference>
<sequence>MLAHSGSYVQLWTITNQASYYRFKNINNKVNSLTFTADGQKLCFGGDSEFLNVIDLYTGQTLVLESASPSINIVRCNPISDLFVVGSKTGPITLINSKNQKSVFRGHKFAITATTFTSNNRTLVSGDKHGSISVLADLKKPSKLPNWSSKNGPIFDINISKQTNLMAIACGEQLALYDLNETKVIKTLDFGSCRQIKFSPYTDSLIAIATQVGDLYFFDPNSNVIVNQISFDNSITAMDFRFDGCTLALGVEDNGLNLIDIRKIQTEINCIELYSDTKEQINSIAFQPMEVKTPLFSKITEDMVSIQQISGKKTIKRDDSLSKQSIIQDSISHSEIQNSSFTSLDEKNYSNIGSILNSSSFDDKSFDSGNIEIKDLPKDQEQISLVKVAKEINRPKQIYNIAQELSFGLESPKPIKNINNQANMQNKFEYILNNFFSEAMNDMKDELHEHANKFHIDIIQKIHEIDNSLTMIHEQTS</sequence>
<evidence type="ECO:0000313" key="4">
    <source>
        <dbReference type="EMBL" id="KAK8893209.1"/>
    </source>
</evidence>
<name>A0ABR2KQ86_9EUKA</name>
<evidence type="ECO:0000259" key="3">
    <source>
        <dbReference type="Pfam" id="PF12894"/>
    </source>
</evidence>
<feature type="domain" description="Anaphase-promoting complex subunit 4-like WD40" evidence="3">
    <location>
        <begin position="197"/>
        <end position="266"/>
    </location>
</feature>
<dbReference type="PANTHER" id="PTHR19857:SF8">
    <property type="entry name" value="ANGIO-ASSOCIATED MIGRATORY CELL PROTEIN"/>
    <property type="match status" value="1"/>
</dbReference>
<gene>
    <name evidence="4" type="ORF">M9Y10_021625</name>
</gene>
<dbReference type="EMBL" id="JAPFFF010000003">
    <property type="protein sequence ID" value="KAK8893209.1"/>
    <property type="molecule type" value="Genomic_DNA"/>
</dbReference>
<reference evidence="4 5" key="1">
    <citation type="submission" date="2024-04" db="EMBL/GenBank/DDBJ databases">
        <title>Tritrichomonas musculus Genome.</title>
        <authorList>
            <person name="Alves-Ferreira E."/>
            <person name="Grigg M."/>
            <person name="Lorenzi H."/>
            <person name="Galac M."/>
        </authorList>
    </citation>
    <scope>NUCLEOTIDE SEQUENCE [LARGE SCALE GENOMIC DNA]</scope>
    <source>
        <strain evidence="4 5">EAF2021</strain>
    </source>
</reference>
<evidence type="ECO:0000313" key="5">
    <source>
        <dbReference type="Proteomes" id="UP001470230"/>
    </source>
</evidence>
<dbReference type="PANTHER" id="PTHR19857">
    <property type="entry name" value="MITOCHONDRIAL DIVISION PROTEIN 1-RELATED"/>
    <property type="match status" value="1"/>
</dbReference>
<keyword evidence="5" id="KW-1185">Reference proteome</keyword>
<evidence type="ECO:0000256" key="1">
    <source>
        <dbReference type="ARBA" id="ARBA00022574"/>
    </source>
</evidence>